<dbReference type="EMBL" id="AEPE02000005">
    <property type="protein sequence ID" value="EFZ36942.1"/>
    <property type="molecule type" value="Genomic_DNA"/>
</dbReference>
<dbReference type="AlphaFoldDB" id="E7RRQ4"/>
<evidence type="ECO:0000313" key="2">
    <source>
        <dbReference type="Proteomes" id="UP000005580"/>
    </source>
</evidence>
<keyword evidence="2" id="KW-1185">Reference proteome</keyword>
<dbReference type="Proteomes" id="UP000005580">
    <property type="component" value="Unassembled WGS sequence"/>
</dbReference>
<gene>
    <name evidence="1" type="ORF">HMPREF0663_11855</name>
</gene>
<accession>E7RRQ4</accession>
<sequence length="54" mass="6335">MTTQKFVTPLYSYKKIFFLAENIKTLCTTRSAQTVHLSKTEVRSVRNKDMLRPL</sequence>
<organism evidence="1 2">
    <name type="scientific">Hoylesella oralis ATCC 33269</name>
    <dbReference type="NCBI Taxonomy" id="873533"/>
    <lineage>
        <taxon>Bacteria</taxon>
        <taxon>Pseudomonadati</taxon>
        <taxon>Bacteroidota</taxon>
        <taxon>Bacteroidia</taxon>
        <taxon>Bacteroidales</taxon>
        <taxon>Prevotellaceae</taxon>
        <taxon>Hoylesella</taxon>
    </lineage>
</organism>
<dbReference type="HOGENOM" id="CLU_3046632_0_0_10"/>
<comment type="caution">
    <text evidence="1">The sequence shown here is derived from an EMBL/GenBank/DDBJ whole genome shotgun (WGS) entry which is preliminary data.</text>
</comment>
<reference evidence="1" key="1">
    <citation type="submission" date="2011-01" db="EMBL/GenBank/DDBJ databases">
        <authorList>
            <person name="Muzny D."/>
            <person name="Qin X."/>
            <person name="Buhay C."/>
            <person name="Dugan-Rocha S."/>
            <person name="Ding Y."/>
            <person name="Chen G."/>
            <person name="Hawes A."/>
            <person name="Holder M."/>
            <person name="Jhangiani S."/>
            <person name="Johnson A."/>
            <person name="Khan Z."/>
            <person name="Li Z."/>
            <person name="Liu W."/>
            <person name="Liu X."/>
            <person name="Perez L."/>
            <person name="Shen H."/>
            <person name="Wang Q."/>
            <person name="Watt J."/>
            <person name="Xi L."/>
            <person name="Xin Y."/>
            <person name="Zhou J."/>
            <person name="Deng J."/>
            <person name="Jiang H."/>
            <person name="Liu Y."/>
            <person name="Qu J."/>
            <person name="Song X.-Z."/>
            <person name="Zhang L."/>
            <person name="Villasana D."/>
            <person name="Johnson A."/>
            <person name="Liu J."/>
            <person name="Liyanage D."/>
            <person name="Lorensuhewa L."/>
            <person name="Robinson T."/>
            <person name="Song A."/>
            <person name="Song B.-B."/>
            <person name="Dinh H."/>
            <person name="Thornton R."/>
            <person name="Coyle M."/>
            <person name="Francisco L."/>
            <person name="Jackson L."/>
            <person name="Javaid M."/>
            <person name="Korchina V."/>
            <person name="Kovar C."/>
            <person name="Mata R."/>
            <person name="Mathew T."/>
            <person name="Ngo R."/>
            <person name="Nguyen L."/>
            <person name="Nguyen N."/>
            <person name="Okwuonu G."/>
            <person name="Ongeri F."/>
            <person name="Pham C."/>
            <person name="Simmons D."/>
            <person name="Wilczek-Boney K."/>
            <person name="Hale W."/>
            <person name="Jakkamsetti A."/>
            <person name="Pham P."/>
            <person name="Ruth R."/>
            <person name="San Lucas F."/>
            <person name="Warren J."/>
            <person name="Zhang J."/>
            <person name="Zhao Z."/>
            <person name="Zhou C."/>
            <person name="Zhu D."/>
            <person name="Lee S."/>
            <person name="Bess C."/>
            <person name="Blankenburg K."/>
            <person name="Forbes L."/>
            <person name="Fu Q."/>
            <person name="Gubbala S."/>
            <person name="Hirani K."/>
            <person name="Jayaseelan J.C."/>
            <person name="Lara F."/>
            <person name="Munidasa M."/>
            <person name="Palculict T."/>
            <person name="Patil S."/>
            <person name="Pu L.-L."/>
            <person name="Saada N."/>
            <person name="Tang L."/>
            <person name="Weissenberger G."/>
            <person name="Zhu Y."/>
            <person name="Hemphill L."/>
            <person name="Shang Y."/>
            <person name="Youmans B."/>
            <person name="Ayvaz T."/>
            <person name="Ross M."/>
            <person name="Santibanez J."/>
            <person name="Aqrawi P."/>
            <person name="Gross S."/>
            <person name="Joshi V."/>
            <person name="Fowler G."/>
            <person name="Nazareth L."/>
            <person name="Reid J."/>
            <person name="Worley K."/>
            <person name="Petrosino J."/>
            <person name="Highlander S."/>
            <person name="Gibbs R."/>
        </authorList>
    </citation>
    <scope>NUCLEOTIDE SEQUENCE [LARGE SCALE GENOMIC DNA]</scope>
    <source>
        <strain evidence="1">ATCC 33269</strain>
    </source>
</reference>
<proteinExistence type="predicted"/>
<evidence type="ECO:0000313" key="1">
    <source>
        <dbReference type="EMBL" id="EFZ36942.1"/>
    </source>
</evidence>
<name>E7RRQ4_9BACT</name>
<protein>
    <submittedName>
        <fullName evidence="1">Uncharacterized protein</fullName>
    </submittedName>
</protein>